<protein>
    <submittedName>
        <fullName evidence="2">Amidohydrolase</fullName>
    </submittedName>
</protein>
<dbReference type="Pfam" id="PF07687">
    <property type="entry name" value="M20_dimer"/>
    <property type="match status" value="1"/>
</dbReference>
<evidence type="ECO:0000313" key="2">
    <source>
        <dbReference type="EMBL" id="MFC2948071.1"/>
    </source>
</evidence>
<comment type="caution">
    <text evidence="2">The sequence shown here is derived from an EMBL/GenBank/DDBJ whole genome shotgun (WGS) entry which is preliminary data.</text>
</comment>
<dbReference type="PANTHER" id="PTHR11014:SF63">
    <property type="entry name" value="METALLOPEPTIDASE, PUTATIVE (AFU_ORTHOLOGUE AFUA_6G09600)-RELATED"/>
    <property type="match status" value="1"/>
</dbReference>
<reference evidence="3" key="1">
    <citation type="journal article" date="2019" name="Int. J. Syst. Evol. Microbiol.">
        <title>The Global Catalogue of Microorganisms (GCM) 10K type strain sequencing project: providing services to taxonomists for standard genome sequencing and annotation.</title>
        <authorList>
            <consortium name="The Broad Institute Genomics Platform"/>
            <consortium name="The Broad Institute Genome Sequencing Center for Infectious Disease"/>
            <person name="Wu L."/>
            <person name="Ma J."/>
        </authorList>
    </citation>
    <scope>NUCLEOTIDE SEQUENCE [LARGE SCALE GENOMIC DNA]</scope>
    <source>
        <strain evidence="3">KCTC 13193</strain>
    </source>
</reference>
<accession>A0ABV7A569</accession>
<dbReference type="Proteomes" id="UP001595387">
    <property type="component" value="Unassembled WGS sequence"/>
</dbReference>
<dbReference type="NCBIfam" id="TIGR01891">
    <property type="entry name" value="amidohydrolases"/>
    <property type="match status" value="1"/>
</dbReference>
<dbReference type="InterPro" id="IPR002933">
    <property type="entry name" value="Peptidase_M20"/>
</dbReference>
<dbReference type="InterPro" id="IPR011650">
    <property type="entry name" value="Peptidase_M20_dimer"/>
</dbReference>
<dbReference type="InterPro" id="IPR036264">
    <property type="entry name" value="Bact_exopeptidase_dim_dom"/>
</dbReference>
<dbReference type="InterPro" id="IPR017439">
    <property type="entry name" value="Amidohydrolase"/>
</dbReference>
<evidence type="ECO:0000313" key="3">
    <source>
        <dbReference type="Proteomes" id="UP001595387"/>
    </source>
</evidence>
<evidence type="ECO:0000259" key="1">
    <source>
        <dbReference type="Pfam" id="PF07687"/>
    </source>
</evidence>
<sequence length="391" mass="42537">MKEIELSDLVQETKDEVVEWRRHLHKHPELSFHEVETSNFIYDKLKTFGDLELSRPTKTSVMARLIGSKPGKVVAIRADIDALAIQEENSLSYSSNNPGVMHACGHDGHTAILLGAAKILANLQDQIKGEVRFLFQHAEELGPGGAKEMVHAGVMDGVDTIIGAHLWSPLETGKFSVSSGPVMASPDTFSIKITGRGGHAGLPHQAVDAIPIGAQVVTNLQQVVSRNIDPLESVVLSITKIIGGTAMNILTDTVEIAGTVRLFNAELRPVIAELMEQIVKGITEAHGADYEFVYNQGADPVINDENVAAVIKDSVCELYGEKSLIGMRPNMGAEDFSAFLEETPGTYFFIGSGNAEKGTDYPHHHPRFNIDEDALLHGINMFVHSTFKLLD</sequence>
<dbReference type="Gene3D" id="3.40.630.10">
    <property type="entry name" value="Zn peptidases"/>
    <property type="match status" value="1"/>
</dbReference>
<keyword evidence="3" id="KW-1185">Reference proteome</keyword>
<name>A0ABV7A569_9BACI</name>
<dbReference type="PANTHER" id="PTHR11014">
    <property type="entry name" value="PEPTIDASE M20 FAMILY MEMBER"/>
    <property type="match status" value="1"/>
</dbReference>
<dbReference type="EMBL" id="JBHRRZ010000012">
    <property type="protein sequence ID" value="MFC2948071.1"/>
    <property type="molecule type" value="Genomic_DNA"/>
</dbReference>
<dbReference type="Gene3D" id="3.30.70.360">
    <property type="match status" value="1"/>
</dbReference>
<dbReference type="SUPFAM" id="SSF55031">
    <property type="entry name" value="Bacterial exopeptidase dimerisation domain"/>
    <property type="match status" value="1"/>
</dbReference>
<dbReference type="RefSeq" id="WP_390304607.1">
    <property type="nucleotide sequence ID" value="NZ_JBHRRZ010000012.1"/>
</dbReference>
<feature type="domain" description="Peptidase M20 dimerisation" evidence="1">
    <location>
        <begin position="188"/>
        <end position="280"/>
    </location>
</feature>
<proteinExistence type="predicted"/>
<organism evidence="2 3">
    <name type="scientific">Virgibacillus sediminis</name>
    <dbReference type="NCBI Taxonomy" id="202260"/>
    <lineage>
        <taxon>Bacteria</taxon>
        <taxon>Bacillati</taxon>
        <taxon>Bacillota</taxon>
        <taxon>Bacilli</taxon>
        <taxon>Bacillales</taxon>
        <taxon>Bacillaceae</taxon>
        <taxon>Virgibacillus</taxon>
    </lineage>
</organism>
<dbReference type="PIRSF" id="PIRSF005962">
    <property type="entry name" value="Pept_M20D_amidohydro"/>
    <property type="match status" value="1"/>
</dbReference>
<dbReference type="Pfam" id="PF01546">
    <property type="entry name" value="Peptidase_M20"/>
    <property type="match status" value="1"/>
</dbReference>
<dbReference type="SUPFAM" id="SSF53187">
    <property type="entry name" value="Zn-dependent exopeptidases"/>
    <property type="match status" value="1"/>
</dbReference>
<gene>
    <name evidence="2" type="ORF">ACFODW_06905</name>
</gene>